<dbReference type="InterPro" id="IPR023204">
    <property type="entry name" value="SP1917_dom_sf"/>
</dbReference>
<dbReference type="Gene3D" id="1.10.8.290">
    <property type="entry name" value="uncharacterized protein sp1917 domain"/>
    <property type="match status" value="1"/>
</dbReference>
<keyword evidence="2" id="KW-1185">Reference proteome</keyword>
<gene>
    <name evidence="1" type="ORF">ACFSX5_09235</name>
</gene>
<dbReference type="EMBL" id="JBHUNP010000001">
    <property type="protein sequence ID" value="MFD2647973.1"/>
    <property type="molecule type" value="Genomic_DNA"/>
</dbReference>
<evidence type="ECO:0000313" key="2">
    <source>
        <dbReference type="Proteomes" id="UP001597521"/>
    </source>
</evidence>
<dbReference type="RefSeq" id="WP_386833025.1">
    <property type="nucleotide sequence ID" value="NZ_JBHUNP010000001.1"/>
</dbReference>
<protein>
    <submittedName>
        <fullName evidence="1">DUF2200 domain-containing protein</fullName>
    </submittedName>
</protein>
<dbReference type="Pfam" id="PF09966">
    <property type="entry name" value="DUF2200"/>
    <property type="match status" value="1"/>
</dbReference>
<comment type="caution">
    <text evidence="1">The sequence shown here is derived from an EMBL/GenBank/DDBJ whole genome shotgun (WGS) entry which is preliminary data.</text>
</comment>
<sequence length="119" mass="13649">MAHRIYATSFGSVYPHYVAKAERKGRSKEEVDTIIRWLTGYDQQQLEAQFGASFETFFAQAPRLNPARSSITGVICGVRVEQIEEPLMREIRYLDKLIDELAKGKAMEKILRQQPETAK</sequence>
<dbReference type="InterPro" id="IPR014580">
    <property type="entry name" value="UCP033199"/>
</dbReference>
<evidence type="ECO:0000313" key="1">
    <source>
        <dbReference type="EMBL" id="MFD2647973.1"/>
    </source>
</evidence>
<organism evidence="1 2">
    <name type="scientific">Devosia albogilva</name>
    <dbReference type="NCBI Taxonomy" id="429726"/>
    <lineage>
        <taxon>Bacteria</taxon>
        <taxon>Pseudomonadati</taxon>
        <taxon>Pseudomonadota</taxon>
        <taxon>Alphaproteobacteria</taxon>
        <taxon>Hyphomicrobiales</taxon>
        <taxon>Devosiaceae</taxon>
        <taxon>Devosia</taxon>
    </lineage>
</organism>
<dbReference type="Proteomes" id="UP001597521">
    <property type="component" value="Unassembled WGS sequence"/>
</dbReference>
<name>A0ABW5QK48_9HYPH</name>
<dbReference type="PIRSF" id="PIRSF033199">
    <property type="entry name" value="UCP033199"/>
    <property type="match status" value="1"/>
</dbReference>
<accession>A0ABW5QK48</accession>
<proteinExistence type="predicted"/>
<reference evidence="2" key="1">
    <citation type="journal article" date="2019" name="Int. J. Syst. Evol. Microbiol.">
        <title>The Global Catalogue of Microorganisms (GCM) 10K type strain sequencing project: providing services to taxonomists for standard genome sequencing and annotation.</title>
        <authorList>
            <consortium name="The Broad Institute Genomics Platform"/>
            <consortium name="The Broad Institute Genome Sequencing Center for Infectious Disease"/>
            <person name="Wu L."/>
            <person name="Ma J."/>
        </authorList>
    </citation>
    <scope>NUCLEOTIDE SEQUENCE [LARGE SCALE GENOMIC DNA]</scope>
    <source>
        <strain evidence="2">CCM 7427</strain>
    </source>
</reference>